<dbReference type="EMBL" id="GBRH01280989">
    <property type="protein sequence ID" value="JAD16906.1"/>
    <property type="molecule type" value="Transcribed_RNA"/>
</dbReference>
<reference evidence="2" key="2">
    <citation type="journal article" date="2015" name="Data Brief">
        <title>Shoot transcriptome of the giant reed, Arundo donax.</title>
        <authorList>
            <person name="Barrero R.A."/>
            <person name="Guerrero F.D."/>
            <person name="Moolhuijzen P."/>
            <person name="Goolsby J.A."/>
            <person name="Tidwell J."/>
            <person name="Bellgard S.E."/>
            <person name="Bellgard M.I."/>
        </authorList>
    </citation>
    <scope>NUCLEOTIDE SEQUENCE</scope>
    <source>
        <tissue evidence="2">Shoot tissue taken approximately 20 cm above the soil surface</tissue>
    </source>
</reference>
<evidence type="ECO:0000313" key="2">
    <source>
        <dbReference type="EMBL" id="JAD16906.1"/>
    </source>
</evidence>
<keyword evidence="1" id="KW-0472">Membrane</keyword>
<sequence>MTLWSLKTSIGIMNVDALTWQMVDCAIGASHSLQGRHVPRRAHKRRNPTPIVVDEQDSDVEELGLNKRKKTHMMMRTLVIKKMLLVIPMLLEKTWLLLMMSLMMDIKCPAQEICT</sequence>
<dbReference type="AlphaFoldDB" id="A0A0A8XSR3"/>
<feature type="transmembrane region" description="Helical" evidence="1">
    <location>
        <begin position="83"/>
        <end position="104"/>
    </location>
</feature>
<keyword evidence="1" id="KW-0812">Transmembrane</keyword>
<proteinExistence type="predicted"/>
<accession>A0A0A8XSR3</accession>
<protein>
    <submittedName>
        <fullName evidence="2">Uncharacterized protein</fullName>
    </submittedName>
</protein>
<organism evidence="2">
    <name type="scientific">Arundo donax</name>
    <name type="common">Giant reed</name>
    <name type="synonym">Donax arundinaceus</name>
    <dbReference type="NCBI Taxonomy" id="35708"/>
    <lineage>
        <taxon>Eukaryota</taxon>
        <taxon>Viridiplantae</taxon>
        <taxon>Streptophyta</taxon>
        <taxon>Embryophyta</taxon>
        <taxon>Tracheophyta</taxon>
        <taxon>Spermatophyta</taxon>
        <taxon>Magnoliopsida</taxon>
        <taxon>Liliopsida</taxon>
        <taxon>Poales</taxon>
        <taxon>Poaceae</taxon>
        <taxon>PACMAD clade</taxon>
        <taxon>Arundinoideae</taxon>
        <taxon>Arundineae</taxon>
        <taxon>Arundo</taxon>
    </lineage>
</organism>
<name>A0A0A8XSR3_ARUDO</name>
<reference evidence="2" key="1">
    <citation type="submission" date="2014-09" db="EMBL/GenBank/DDBJ databases">
        <authorList>
            <person name="Magalhaes I.L.F."/>
            <person name="Oliveira U."/>
            <person name="Santos F.R."/>
            <person name="Vidigal T.H.D.A."/>
            <person name="Brescovit A.D."/>
            <person name="Santos A.J."/>
        </authorList>
    </citation>
    <scope>NUCLEOTIDE SEQUENCE</scope>
    <source>
        <tissue evidence="2">Shoot tissue taken approximately 20 cm above the soil surface</tissue>
    </source>
</reference>
<keyword evidence="1" id="KW-1133">Transmembrane helix</keyword>
<evidence type="ECO:0000256" key="1">
    <source>
        <dbReference type="SAM" id="Phobius"/>
    </source>
</evidence>